<keyword evidence="1" id="KW-0472">Membrane</keyword>
<keyword evidence="3" id="KW-1185">Reference proteome</keyword>
<dbReference type="KEGG" id="serj:SGUI_2258"/>
<dbReference type="OrthoDB" id="4871967at2"/>
<feature type="transmembrane region" description="Helical" evidence="1">
    <location>
        <begin position="40"/>
        <end position="60"/>
    </location>
</feature>
<feature type="transmembrane region" description="Helical" evidence="1">
    <location>
        <begin position="14"/>
        <end position="34"/>
    </location>
</feature>
<keyword evidence="1" id="KW-0812">Transmembrane</keyword>
<gene>
    <name evidence="2" type="ORF">SGUI_2258</name>
</gene>
<dbReference type="STRING" id="1758689.SGUI_2258"/>
<accession>A0A1B1NE03</accession>
<evidence type="ECO:0000313" key="3">
    <source>
        <dbReference type="Proteomes" id="UP000092482"/>
    </source>
</evidence>
<protein>
    <submittedName>
        <fullName evidence="2">Uncharacterized protein</fullName>
    </submittedName>
</protein>
<dbReference type="Proteomes" id="UP000092482">
    <property type="component" value="Chromosome"/>
</dbReference>
<dbReference type="RefSeq" id="WP_066640287.1">
    <property type="nucleotide sequence ID" value="NZ_CP014989.1"/>
</dbReference>
<dbReference type="AlphaFoldDB" id="A0A1B1NE03"/>
<dbReference type="EMBL" id="CP014989">
    <property type="protein sequence ID" value="ANS79654.1"/>
    <property type="molecule type" value="Genomic_DNA"/>
</dbReference>
<proteinExistence type="predicted"/>
<evidence type="ECO:0000256" key="1">
    <source>
        <dbReference type="SAM" id="Phobius"/>
    </source>
</evidence>
<evidence type="ECO:0000313" key="2">
    <source>
        <dbReference type="EMBL" id="ANS79654.1"/>
    </source>
</evidence>
<organism evidence="2 3">
    <name type="scientific">Serinicoccus hydrothermalis</name>
    <dbReference type="NCBI Taxonomy" id="1758689"/>
    <lineage>
        <taxon>Bacteria</taxon>
        <taxon>Bacillati</taxon>
        <taxon>Actinomycetota</taxon>
        <taxon>Actinomycetes</taxon>
        <taxon>Micrococcales</taxon>
        <taxon>Ornithinimicrobiaceae</taxon>
        <taxon>Serinicoccus</taxon>
    </lineage>
</organism>
<name>A0A1B1NE03_9MICO</name>
<keyword evidence="1" id="KW-1133">Transmembrane helix</keyword>
<sequence length="92" mass="10318">MPPVRIRAPRTQHWVQVVGFSLLILVWFPAVMGWTGLPTWWRVVSGALLVLVLVMLATLLRGDDDVTADAQGLHRGLLQGPRLIPWTRVTEV</sequence>
<reference evidence="2 3" key="1">
    <citation type="submission" date="2016-03" db="EMBL/GenBank/DDBJ databases">
        <title>Shallow-sea hydrothermal system.</title>
        <authorList>
            <person name="Tang K."/>
        </authorList>
    </citation>
    <scope>NUCLEOTIDE SEQUENCE [LARGE SCALE GENOMIC DNA]</scope>
    <source>
        <strain evidence="2 3">JLT9</strain>
    </source>
</reference>